<evidence type="ECO:0000256" key="1">
    <source>
        <dbReference type="ARBA" id="ARBA00004109"/>
    </source>
</evidence>
<comment type="subcellular location">
    <subcellularLocation>
        <location evidence="1">Nucleus matrix</location>
    </subcellularLocation>
</comment>
<comment type="caution">
    <text evidence="7">The sequence shown here is derived from an EMBL/GenBank/DDBJ whole genome shotgun (WGS) entry which is preliminary data.</text>
</comment>
<dbReference type="GO" id="GO:0003779">
    <property type="term" value="F:actin binding"/>
    <property type="evidence" value="ECO:0007669"/>
    <property type="project" value="UniProtKB-KW"/>
</dbReference>
<evidence type="ECO:0000259" key="6">
    <source>
        <dbReference type="PROSITE" id="PS51263"/>
    </source>
</evidence>
<dbReference type="OrthoDB" id="10249245at2759"/>
<dbReference type="Pfam" id="PF00241">
    <property type="entry name" value="Cofilin_ADF"/>
    <property type="match status" value="1"/>
</dbReference>
<proteinExistence type="inferred from homology"/>
<evidence type="ECO:0000256" key="5">
    <source>
        <dbReference type="ARBA" id="ARBA00032427"/>
    </source>
</evidence>
<dbReference type="GO" id="GO:0016363">
    <property type="term" value="C:nuclear matrix"/>
    <property type="evidence" value="ECO:0007669"/>
    <property type="project" value="UniProtKB-SubCell"/>
</dbReference>
<comment type="similarity">
    <text evidence="2">Belongs to the actin-binding proteins ADF family.</text>
</comment>
<dbReference type="GO" id="GO:0030042">
    <property type="term" value="P:actin filament depolymerization"/>
    <property type="evidence" value="ECO:0007669"/>
    <property type="project" value="InterPro"/>
</dbReference>
<dbReference type="InterPro" id="IPR017904">
    <property type="entry name" value="ADF/Cofilin"/>
</dbReference>
<dbReference type="EMBL" id="JACBPP010000003">
    <property type="protein sequence ID" value="KAF8002841.1"/>
    <property type="molecule type" value="Genomic_DNA"/>
</dbReference>
<reference evidence="7" key="1">
    <citation type="submission" date="2020-10" db="EMBL/GenBank/DDBJ databases">
        <title>The Whole-Genome Sequence of Metschnikowia persimmonesis, a Novel Endophytic Yeast Species Isolated from Medicinal Plant Diospyros kaki Thumb.</title>
        <authorList>
            <person name="Rahmat E."/>
            <person name="Kang Y."/>
        </authorList>
    </citation>
    <scope>NUCLEOTIDE SEQUENCE</scope>
    <source>
        <strain evidence="7">KIOM G15050</strain>
    </source>
</reference>
<dbReference type="SUPFAM" id="SSF55753">
    <property type="entry name" value="Actin depolymerizing proteins"/>
    <property type="match status" value="1"/>
</dbReference>
<gene>
    <name evidence="7" type="ORF">HF325_002086</name>
</gene>
<evidence type="ECO:0000256" key="2">
    <source>
        <dbReference type="ARBA" id="ARBA00006844"/>
    </source>
</evidence>
<dbReference type="Proteomes" id="UP000649328">
    <property type="component" value="Unassembled WGS sequence"/>
</dbReference>
<keyword evidence="8" id="KW-1185">Reference proteome</keyword>
<evidence type="ECO:0000256" key="3">
    <source>
        <dbReference type="ARBA" id="ARBA00015630"/>
    </source>
</evidence>
<dbReference type="InterPro" id="IPR002108">
    <property type="entry name" value="ADF-H"/>
</dbReference>
<evidence type="ECO:0000256" key="4">
    <source>
        <dbReference type="ARBA" id="ARBA00023203"/>
    </source>
</evidence>
<dbReference type="AlphaFoldDB" id="A0A8H7GUZ5"/>
<dbReference type="PANTHER" id="PTHR11913">
    <property type="entry name" value="COFILIN-RELATED"/>
    <property type="match status" value="1"/>
</dbReference>
<dbReference type="InterPro" id="IPR029006">
    <property type="entry name" value="ADF-H/Gelsolin-like_dom_sf"/>
</dbReference>
<dbReference type="PROSITE" id="PS51263">
    <property type="entry name" value="ADF_H"/>
    <property type="match status" value="1"/>
</dbReference>
<keyword evidence="4" id="KW-0009">Actin-binding</keyword>
<dbReference type="GO" id="GO:0015629">
    <property type="term" value="C:actin cytoskeleton"/>
    <property type="evidence" value="ECO:0007669"/>
    <property type="project" value="InterPro"/>
</dbReference>
<organism evidence="7 8">
    <name type="scientific">Metschnikowia pulcherrima</name>
    <dbReference type="NCBI Taxonomy" id="27326"/>
    <lineage>
        <taxon>Eukaryota</taxon>
        <taxon>Fungi</taxon>
        <taxon>Dikarya</taxon>
        <taxon>Ascomycota</taxon>
        <taxon>Saccharomycotina</taxon>
        <taxon>Pichiomycetes</taxon>
        <taxon>Metschnikowiaceae</taxon>
        <taxon>Metschnikowia</taxon>
    </lineage>
</organism>
<accession>A0A8H7GUZ5</accession>
<feature type="domain" description="ADF-H" evidence="6">
    <location>
        <begin position="31"/>
        <end position="97"/>
    </location>
</feature>
<evidence type="ECO:0000313" key="8">
    <source>
        <dbReference type="Proteomes" id="UP000649328"/>
    </source>
</evidence>
<evidence type="ECO:0000313" key="7">
    <source>
        <dbReference type="EMBL" id="KAF8002841.1"/>
    </source>
</evidence>
<sequence length="97" mass="11260">MLTRETSDYTQKYHPFPCRDLSQSSKKPFTVVATVADESLSAFNDFKLGRKSKFVIFALRPEKMPIFVDNTSSDDDHESFLDELPKNECKYASYDYE</sequence>
<protein>
    <recommendedName>
        <fullName evidence="3">Cofilin</fullName>
    </recommendedName>
    <alternativeName>
        <fullName evidence="5">Actin-depolymerizing factor 1</fullName>
    </alternativeName>
</protein>
<name>A0A8H7GUZ5_9ASCO</name>
<dbReference type="Gene3D" id="3.40.20.10">
    <property type="entry name" value="Severin"/>
    <property type="match status" value="1"/>
</dbReference>